<dbReference type="RefSeq" id="WP_028106166.1">
    <property type="nucleotide sequence ID" value="NZ_LVVL01000001.1"/>
</dbReference>
<dbReference type="InterPro" id="IPR001932">
    <property type="entry name" value="PPM-type_phosphatase-like_dom"/>
</dbReference>
<evidence type="ECO:0000313" key="2">
    <source>
        <dbReference type="EMBL" id="OAN15308.1"/>
    </source>
</evidence>
<gene>
    <name evidence="2" type="ORF">A3783_05050</name>
</gene>
<dbReference type="PROSITE" id="PS51746">
    <property type="entry name" value="PPM_2"/>
    <property type="match status" value="1"/>
</dbReference>
<dbReference type="EMBL" id="LVVL01000001">
    <property type="protein sequence ID" value="OAN15308.1"/>
    <property type="molecule type" value="Genomic_DNA"/>
</dbReference>
<dbReference type="InterPro" id="IPR036457">
    <property type="entry name" value="PPM-type-like_dom_sf"/>
</dbReference>
<organism evidence="2 3">
    <name type="scientific">Exiguobacterium undae</name>
    <dbReference type="NCBI Taxonomy" id="169177"/>
    <lineage>
        <taxon>Bacteria</taxon>
        <taxon>Bacillati</taxon>
        <taxon>Bacillota</taxon>
        <taxon>Bacilli</taxon>
        <taxon>Bacillales</taxon>
        <taxon>Bacillales Family XII. Incertae Sedis</taxon>
        <taxon>Exiguobacterium</taxon>
    </lineage>
</organism>
<keyword evidence="3" id="KW-1185">Reference proteome</keyword>
<feature type="domain" description="PPM-type phosphatase" evidence="1">
    <location>
        <begin position="31"/>
        <end position="253"/>
    </location>
</feature>
<sequence length="266" mass="30179">MTGTQLSWVGNESAFVDQIDIQTIGHVAVGRFGGCSRAGQTKNEDGCLIWLGDDWEFTLVLDAHDTAESASAVVRQMTRHQQEIEQTLHQPVERAFSSLEQLVLRLLQDEAFRTTCRSVQGETACLFLARKGKYLWWLSVGDVLAYLFHPDLSRHRQFKLNERQFFEWIGRVNTFELPVPCYTRGVRELRRGLNRILMTTDGLVECPGTPFEDPETMAMLFAEQPETAALATLLETIERHDVRDSTTIVTWTVTVEETVTMPGNAK</sequence>
<comment type="caution">
    <text evidence="2">The sequence shown here is derived from an EMBL/GenBank/DDBJ whole genome shotgun (WGS) entry which is preliminary data.</text>
</comment>
<reference evidence="2 3" key="1">
    <citation type="submission" date="2016-03" db="EMBL/GenBank/DDBJ databases">
        <authorList>
            <person name="Cho S.-Y."/>
            <person name="Lim S."/>
            <person name="Kim H."/>
            <person name="Soh E.H."/>
            <person name="Moon J.S."/>
        </authorList>
    </citation>
    <scope>NUCLEOTIDE SEQUENCE [LARGE SCALE GENOMIC DNA]</scope>
    <source>
        <strain evidence="2 3">KCTC 3810</strain>
    </source>
</reference>
<dbReference type="Proteomes" id="UP000078447">
    <property type="component" value="Unassembled WGS sequence"/>
</dbReference>
<evidence type="ECO:0000259" key="1">
    <source>
        <dbReference type="PROSITE" id="PS51746"/>
    </source>
</evidence>
<dbReference type="Gene3D" id="3.60.40.10">
    <property type="entry name" value="PPM-type phosphatase domain"/>
    <property type="match status" value="1"/>
</dbReference>
<accession>A0ABX2VAP9</accession>
<name>A0ABX2VAP9_9BACL</name>
<protein>
    <submittedName>
        <fullName evidence="2">Protein phosphatase</fullName>
    </submittedName>
</protein>
<dbReference type="SUPFAM" id="SSF81606">
    <property type="entry name" value="PP2C-like"/>
    <property type="match status" value="1"/>
</dbReference>
<evidence type="ECO:0000313" key="3">
    <source>
        <dbReference type="Proteomes" id="UP000078447"/>
    </source>
</evidence>
<proteinExistence type="predicted"/>